<protein>
    <submittedName>
        <fullName evidence="1">Lmo0572 protein</fullName>
    </submittedName>
</protein>
<organism evidence="1">
    <name type="scientific">hydrothermal vent metagenome</name>
    <dbReference type="NCBI Taxonomy" id="652676"/>
    <lineage>
        <taxon>unclassified sequences</taxon>
        <taxon>metagenomes</taxon>
        <taxon>ecological metagenomes</taxon>
    </lineage>
</organism>
<accession>A0A3B0UHV5</accession>
<dbReference type="GO" id="GO:0009295">
    <property type="term" value="C:nucleoid"/>
    <property type="evidence" value="ECO:0007669"/>
    <property type="project" value="InterPro"/>
</dbReference>
<gene>
    <name evidence="1" type="ORF">MNBD_BACTEROID06-1807</name>
</gene>
<dbReference type="EMBL" id="UOES01000066">
    <property type="protein sequence ID" value="VAW26122.1"/>
    <property type="molecule type" value="Genomic_DNA"/>
</dbReference>
<dbReference type="Pfam" id="PF04245">
    <property type="entry name" value="NA37"/>
    <property type="match status" value="1"/>
</dbReference>
<reference evidence="1" key="1">
    <citation type="submission" date="2018-06" db="EMBL/GenBank/DDBJ databases">
        <authorList>
            <person name="Zhirakovskaya E."/>
        </authorList>
    </citation>
    <scope>NUCLEOTIDE SEQUENCE</scope>
</reference>
<evidence type="ECO:0000313" key="1">
    <source>
        <dbReference type="EMBL" id="VAW26122.1"/>
    </source>
</evidence>
<dbReference type="AlphaFoldDB" id="A0A3B0UHV5"/>
<feature type="non-terminal residue" evidence="1">
    <location>
        <position position="305"/>
    </location>
</feature>
<sequence>MFNFKEAQLEQLAVHFIGNAAAEEGMSLSKQLVQVDVDIASLLKSYFFKPFKEQELYTFHHESDLELNELFHYASAVFDEPTSLYLQSINIAKHLYESSSHPNIKAGELYIGYFDDCVINGEVVEVLGIFKSENKDTYLKVYPQGDGYGLEGEQGININKLDKGCLIFNTERESGYRVAVVDNISKSNEAKYWVTQFLHITPNQDSYYHTKNYISLCKEFAEEAFPVADKVDKIDLVNNAVEFFSKKESFNIEEFNNEVMQDKTMIEKFQSYKNSFQETNDVPAFDEFDISKQAVKQSKRFIKSV</sequence>
<proteinExistence type="predicted"/>
<name>A0A3B0UHV5_9ZZZZ</name>
<dbReference type="InterPro" id="IPR007358">
    <property type="entry name" value="Nucleoid_associated_NdpA"/>
</dbReference>